<keyword evidence="3" id="KW-1185">Reference proteome</keyword>
<evidence type="ECO:0000256" key="1">
    <source>
        <dbReference type="SAM" id="MobiDB-lite"/>
    </source>
</evidence>
<feature type="compositionally biased region" description="Polar residues" evidence="1">
    <location>
        <begin position="26"/>
        <end position="36"/>
    </location>
</feature>
<feature type="region of interest" description="Disordered" evidence="1">
    <location>
        <begin position="1"/>
        <end position="44"/>
    </location>
</feature>
<evidence type="ECO:0000313" key="3">
    <source>
        <dbReference type="Proteomes" id="UP000069940"/>
    </source>
</evidence>
<reference evidence="2" key="2">
    <citation type="submission" date="2025-05" db="UniProtKB">
        <authorList>
            <consortium name="EnsemblMetazoa"/>
        </authorList>
    </citation>
    <scope>IDENTIFICATION</scope>
    <source>
        <strain evidence="2">Foshan</strain>
    </source>
</reference>
<sequence length="362" mass="39347">MPSPWPSPCSSPDSYSEPDIILPPSQDGNETASTEQLHAYASSPADLRSMDYDEMPLPEMPFIGVLETGWSENNGIDFPEVSPTTSPSPHLQVLTCAEAPCQGSDWSVIRHTELPQNDLEDNLWSACSVDASVSTGLCFEPSLLSPILATTSDIEPQSPLSPCSITRGERASTPLPLTNSYDYQHGSSSHLQIKDNCANPLVNLTATTSTGTLMNSNVIEQNTNYPIDNRSEEKLVGTNTFQSGRITLTRTKTTIISIPGKPPGVEGLDHLDCYCEACIKCATHNQSSLKTVRSSPKLEIQNDDTTKSKMLDIYATLNKLDFPTGVHDSSRSFVETATKSPRKTAATAKRYVCVVIFKVLLC</sequence>
<organism evidence="2 3">
    <name type="scientific">Aedes albopictus</name>
    <name type="common">Asian tiger mosquito</name>
    <name type="synonym">Stegomyia albopicta</name>
    <dbReference type="NCBI Taxonomy" id="7160"/>
    <lineage>
        <taxon>Eukaryota</taxon>
        <taxon>Metazoa</taxon>
        <taxon>Ecdysozoa</taxon>
        <taxon>Arthropoda</taxon>
        <taxon>Hexapoda</taxon>
        <taxon>Insecta</taxon>
        <taxon>Pterygota</taxon>
        <taxon>Neoptera</taxon>
        <taxon>Endopterygota</taxon>
        <taxon>Diptera</taxon>
        <taxon>Nematocera</taxon>
        <taxon>Culicoidea</taxon>
        <taxon>Culicidae</taxon>
        <taxon>Culicinae</taxon>
        <taxon>Aedini</taxon>
        <taxon>Aedes</taxon>
        <taxon>Stegomyia</taxon>
    </lineage>
</organism>
<dbReference type="EnsemblMetazoa" id="AALFPA23_004535.R5567">
    <property type="protein sequence ID" value="AALFPA23_004535.P5567"/>
    <property type="gene ID" value="AALFPA23_004535"/>
</dbReference>
<accession>A0ABM1Y0G5</accession>
<dbReference type="RefSeq" id="XP_062704843.1">
    <property type="nucleotide sequence ID" value="XM_062848859.1"/>
</dbReference>
<dbReference type="Proteomes" id="UP000069940">
    <property type="component" value="Unassembled WGS sequence"/>
</dbReference>
<name>A0ABM1Y0G5_AEDAL</name>
<reference evidence="3" key="1">
    <citation type="journal article" date="2015" name="Proc. Natl. Acad. Sci. U.S.A.">
        <title>Genome sequence of the Asian Tiger mosquito, Aedes albopictus, reveals insights into its biology, genetics, and evolution.</title>
        <authorList>
            <person name="Chen X.G."/>
            <person name="Jiang X."/>
            <person name="Gu J."/>
            <person name="Xu M."/>
            <person name="Wu Y."/>
            <person name="Deng Y."/>
            <person name="Zhang C."/>
            <person name="Bonizzoni M."/>
            <person name="Dermauw W."/>
            <person name="Vontas J."/>
            <person name="Armbruster P."/>
            <person name="Huang X."/>
            <person name="Yang Y."/>
            <person name="Zhang H."/>
            <person name="He W."/>
            <person name="Peng H."/>
            <person name="Liu Y."/>
            <person name="Wu K."/>
            <person name="Chen J."/>
            <person name="Lirakis M."/>
            <person name="Topalis P."/>
            <person name="Van Leeuwen T."/>
            <person name="Hall A.B."/>
            <person name="Jiang X."/>
            <person name="Thorpe C."/>
            <person name="Mueller R.L."/>
            <person name="Sun C."/>
            <person name="Waterhouse R.M."/>
            <person name="Yan G."/>
            <person name="Tu Z.J."/>
            <person name="Fang X."/>
            <person name="James A.A."/>
        </authorList>
    </citation>
    <scope>NUCLEOTIDE SEQUENCE [LARGE SCALE GENOMIC DNA]</scope>
    <source>
        <strain evidence="3">Foshan</strain>
    </source>
</reference>
<evidence type="ECO:0000313" key="2">
    <source>
        <dbReference type="EnsemblMetazoa" id="AALFPA23_004535.P5567"/>
    </source>
</evidence>
<protein>
    <submittedName>
        <fullName evidence="2">Uncharacterized protein</fullName>
    </submittedName>
</protein>
<dbReference type="GeneID" id="134287189"/>
<proteinExistence type="predicted"/>